<name>A0A644YDP2_9ZZZZ</name>
<protein>
    <submittedName>
        <fullName evidence="1">Uncharacterized protein</fullName>
    </submittedName>
</protein>
<comment type="caution">
    <text evidence="1">The sequence shown here is derived from an EMBL/GenBank/DDBJ whole genome shotgun (WGS) entry which is preliminary data.</text>
</comment>
<dbReference type="EMBL" id="VSSQ01004794">
    <property type="protein sequence ID" value="MPM26666.1"/>
    <property type="molecule type" value="Genomic_DNA"/>
</dbReference>
<proteinExistence type="predicted"/>
<evidence type="ECO:0000313" key="1">
    <source>
        <dbReference type="EMBL" id="MPM26666.1"/>
    </source>
</evidence>
<gene>
    <name evidence="1" type="ORF">SDC9_73170</name>
</gene>
<accession>A0A644YDP2</accession>
<dbReference type="AlphaFoldDB" id="A0A644YDP2"/>
<organism evidence="1">
    <name type="scientific">bioreactor metagenome</name>
    <dbReference type="NCBI Taxonomy" id="1076179"/>
    <lineage>
        <taxon>unclassified sequences</taxon>
        <taxon>metagenomes</taxon>
        <taxon>ecological metagenomes</taxon>
    </lineage>
</organism>
<reference evidence="1" key="1">
    <citation type="submission" date="2019-08" db="EMBL/GenBank/DDBJ databases">
        <authorList>
            <person name="Kucharzyk K."/>
            <person name="Murdoch R.W."/>
            <person name="Higgins S."/>
            <person name="Loffler F."/>
        </authorList>
    </citation>
    <scope>NUCLEOTIDE SEQUENCE</scope>
</reference>
<sequence length="281" mass="30633">MGIQRIDRVLHHQLRHDFPGIPRGGVCVMRAVNLRHVAPGDELLALCRVHKRAQHVDVAIDHVILRILMAAVHALFRKHDGDIRPGHATDIAVVVDGSADLVLDQIKRFSLRAHLFARNRNPAAALRRAFDQPVKVALSGSADDHDVIRAVMRRHAHTANVVLKPAARNLGGDHGHGLRIHVAKIMRGGKRNAVLERLAAIMIGKRPHGKVRRGLAPGPAAAARTIVLQILQNLSYINILFRRQAIFTHLAPPNSAAARSSAAGFISASPASRTGRLFSFA</sequence>